<keyword evidence="2" id="KW-1185">Reference proteome</keyword>
<dbReference type="AlphaFoldDB" id="A0A836FBE4"/>
<evidence type="ECO:0000313" key="2">
    <source>
        <dbReference type="Proteomes" id="UP000667349"/>
    </source>
</evidence>
<reference evidence="1" key="1">
    <citation type="submission" date="2020-02" db="EMBL/GenBank/DDBJ databases">
        <title>Relaxed selection underlies rapid genomic changes in the transitions from sociality to social parasitism in ants.</title>
        <authorList>
            <person name="Bi X."/>
        </authorList>
    </citation>
    <scope>NUCLEOTIDE SEQUENCE</scope>
    <source>
        <strain evidence="1">BGI-DK2013a</strain>
        <tissue evidence="1">Whole body</tissue>
    </source>
</reference>
<dbReference type="Proteomes" id="UP000667349">
    <property type="component" value="Unassembled WGS sequence"/>
</dbReference>
<dbReference type="GO" id="GO:0032543">
    <property type="term" value="P:mitochondrial translation"/>
    <property type="evidence" value="ECO:0007669"/>
    <property type="project" value="InterPro"/>
</dbReference>
<comment type="caution">
    <text evidence="1">The sequence shown here is derived from an EMBL/GenBank/DDBJ whole genome shotgun (WGS) entry which is preliminary data.</text>
</comment>
<evidence type="ECO:0000313" key="1">
    <source>
        <dbReference type="EMBL" id="KAG5315868.1"/>
    </source>
</evidence>
<name>A0A836FBE4_9HYME</name>
<dbReference type="PANTHER" id="PTHR13329:SF2">
    <property type="entry name" value="SMALL RIBOSOMAL SUBUNIT PROTEIN MS40"/>
    <property type="match status" value="1"/>
</dbReference>
<dbReference type="InterPro" id="IPR040054">
    <property type="entry name" value="MRPS18B"/>
</dbReference>
<dbReference type="SUPFAM" id="SSF46911">
    <property type="entry name" value="Ribosomal protein S18"/>
    <property type="match status" value="1"/>
</dbReference>
<gene>
    <name evidence="1" type="primary">Mrps18b</name>
    <name evidence="1" type="ORF">G6Z75_0006592</name>
</gene>
<dbReference type="PANTHER" id="PTHR13329">
    <property type="entry name" value="MITOCHONDRIAL RIBOSOMAL PROTEIN S18B"/>
    <property type="match status" value="1"/>
</dbReference>
<accession>A0A836FBE4</accession>
<dbReference type="Gene3D" id="4.10.640.10">
    <property type="entry name" value="Ribosomal protein S18"/>
    <property type="match status" value="1"/>
</dbReference>
<protein>
    <submittedName>
        <fullName evidence="1">RT18B protein</fullName>
    </submittedName>
</protein>
<dbReference type="EMBL" id="JAANHZ010000106">
    <property type="protein sequence ID" value="KAG5315868.1"/>
    <property type="molecule type" value="Genomic_DNA"/>
</dbReference>
<feature type="non-terminal residue" evidence="1">
    <location>
        <position position="255"/>
    </location>
</feature>
<dbReference type="InterPro" id="IPR036870">
    <property type="entry name" value="Ribosomal_bS18_sf"/>
</dbReference>
<organism evidence="1 2">
    <name type="scientific">Acromyrmex insinuator</name>
    <dbReference type="NCBI Taxonomy" id="230686"/>
    <lineage>
        <taxon>Eukaryota</taxon>
        <taxon>Metazoa</taxon>
        <taxon>Ecdysozoa</taxon>
        <taxon>Arthropoda</taxon>
        <taxon>Hexapoda</taxon>
        <taxon>Insecta</taxon>
        <taxon>Pterygota</taxon>
        <taxon>Neoptera</taxon>
        <taxon>Endopterygota</taxon>
        <taxon>Hymenoptera</taxon>
        <taxon>Apocrita</taxon>
        <taxon>Aculeata</taxon>
        <taxon>Formicoidea</taxon>
        <taxon>Formicidae</taxon>
        <taxon>Myrmicinae</taxon>
        <taxon>Acromyrmex</taxon>
    </lineage>
</organism>
<feature type="non-terminal residue" evidence="1">
    <location>
        <position position="1"/>
    </location>
</feature>
<sequence length="255" mass="29194">MRPLISDIGLVSTEGLNRKCRLTLTGEYSTVVLLVIQQATGKPQSHYRFYCIKYVDSKYASSSRNVGTSEFNSQNINCLQLDPARAITFSLTRYSEEGNVTKDDSSATKTPKVACVPIVSVETSIKYMNSDAYKQTYGDDPVWKKYRRNFKGQIPPRKTRKTCIRNGQISTGSPCPICRDEYLVLDHRNVKLLEQFMNKHNGSVLSYSTYIFSYIHIYIHKQLLVALTKAKDYGTITFDLLIRQYDYSEWNPSNN</sequence>
<dbReference type="GO" id="GO:0005739">
    <property type="term" value="C:mitochondrion"/>
    <property type="evidence" value="ECO:0007669"/>
    <property type="project" value="TreeGrafter"/>
</dbReference>
<dbReference type="GO" id="GO:0003735">
    <property type="term" value="F:structural constituent of ribosome"/>
    <property type="evidence" value="ECO:0007669"/>
    <property type="project" value="InterPro"/>
</dbReference>
<proteinExistence type="predicted"/>